<dbReference type="Proteomes" id="UP000887569">
    <property type="component" value="Unplaced"/>
</dbReference>
<organism evidence="1 2">
    <name type="scientific">Parascaris univalens</name>
    <name type="common">Nematode worm</name>
    <dbReference type="NCBI Taxonomy" id="6257"/>
    <lineage>
        <taxon>Eukaryota</taxon>
        <taxon>Metazoa</taxon>
        <taxon>Ecdysozoa</taxon>
        <taxon>Nematoda</taxon>
        <taxon>Chromadorea</taxon>
        <taxon>Rhabditida</taxon>
        <taxon>Spirurina</taxon>
        <taxon>Ascaridomorpha</taxon>
        <taxon>Ascaridoidea</taxon>
        <taxon>Ascarididae</taxon>
        <taxon>Parascaris</taxon>
    </lineage>
</organism>
<proteinExistence type="predicted"/>
<dbReference type="AlphaFoldDB" id="A0A915A4X2"/>
<reference evidence="2" key="1">
    <citation type="submission" date="2022-11" db="UniProtKB">
        <authorList>
            <consortium name="WormBaseParasite"/>
        </authorList>
    </citation>
    <scope>IDENTIFICATION</scope>
</reference>
<name>A0A915A4X2_PARUN</name>
<evidence type="ECO:0000313" key="2">
    <source>
        <dbReference type="WBParaSite" id="PgR001X_g134_t01"/>
    </source>
</evidence>
<protein>
    <submittedName>
        <fullName evidence="2">Uncharacterized protein</fullName>
    </submittedName>
</protein>
<accession>A0A915A4X2</accession>
<evidence type="ECO:0000313" key="1">
    <source>
        <dbReference type="Proteomes" id="UP000887569"/>
    </source>
</evidence>
<dbReference type="WBParaSite" id="PgR001X_g134_t01">
    <property type="protein sequence ID" value="PgR001X_g134_t01"/>
    <property type="gene ID" value="PgR001X_g134"/>
</dbReference>
<sequence length="101" mass="11549">GQLDVDFGAYRIKKLRLSDFSNEPSQSFSSMLCSLRRYINNGPRQSDSFLVVLDCVGDTSDQIGPSKQTTFLETKVTFLDKYFKRKVSEPPLKRHRIALQS</sequence>
<keyword evidence="1" id="KW-1185">Reference proteome</keyword>